<evidence type="ECO:0000313" key="3">
    <source>
        <dbReference type="EMBL" id="JAT55896.1"/>
    </source>
</evidence>
<gene>
    <name evidence="3" type="primary">SPCC550.03c_4</name>
    <name evidence="3" type="ORF">g.103620</name>
</gene>
<protein>
    <submittedName>
        <fullName evidence="3">Putative helicase C550.03c</fullName>
    </submittedName>
</protein>
<sequence length="325" mass="37166">MSLALKKNNNEINFLRYIIYHVSLFIFLTLLVLHNLAIAIKIIIYFISDFISILTKKFIMMATERSAGIAKSCLVLVEFLAMNYIKYIDFVLDEEQKQKISSEQNSIKTILANASKRVQTPTKKDVIPAPNTPVVSAEILKKSEAVRQTSTKKSSSNKASEITPSPAHSMLAELSSRKAEKSQLPLEQRYRTSVPSSLDDNHSIYSKSMDFYPSKRYTTSASEKPKRTTTMKLINSTAANRALKNKKRRQYDDDDDDVEEIKSSKQNHIKSQSLSEKNLNLFDERPLLSQPPRTLHLNQSPEINLQAARRYLKVMIKVRKHRNTI</sequence>
<feature type="region of interest" description="Disordered" evidence="1">
    <location>
        <begin position="145"/>
        <end position="206"/>
    </location>
</feature>
<keyword evidence="3" id="KW-0347">Helicase</keyword>
<accession>A0A1D1YMM4</accession>
<organism evidence="3">
    <name type="scientific">Anthurium amnicola</name>
    <dbReference type="NCBI Taxonomy" id="1678845"/>
    <lineage>
        <taxon>Eukaryota</taxon>
        <taxon>Viridiplantae</taxon>
        <taxon>Streptophyta</taxon>
        <taxon>Embryophyta</taxon>
        <taxon>Tracheophyta</taxon>
        <taxon>Spermatophyta</taxon>
        <taxon>Magnoliopsida</taxon>
        <taxon>Liliopsida</taxon>
        <taxon>Araceae</taxon>
        <taxon>Pothoideae</taxon>
        <taxon>Potheae</taxon>
        <taxon>Anthurium</taxon>
    </lineage>
</organism>
<keyword evidence="2" id="KW-1133">Transmembrane helix</keyword>
<keyword evidence="3" id="KW-0547">Nucleotide-binding</keyword>
<dbReference type="EMBL" id="GDJX01012040">
    <property type="protein sequence ID" value="JAT55896.1"/>
    <property type="molecule type" value="Transcribed_RNA"/>
</dbReference>
<name>A0A1D1YMM4_9ARAE</name>
<dbReference type="AlphaFoldDB" id="A0A1D1YMM4"/>
<evidence type="ECO:0000256" key="1">
    <source>
        <dbReference type="SAM" id="MobiDB-lite"/>
    </source>
</evidence>
<evidence type="ECO:0000256" key="2">
    <source>
        <dbReference type="SAM" id="Phobius"/>
    </source>
</evidence>
<dbReference type="GO" id="GO:0004386">
    <property type="term" value="F:helicase activity"/>
    <property type="evidence" value="ECO:0007669"/>
    <property type="project" value="UniProtKB-KW"/>
</dbReference>
<proteinExistence type="predicted"/>
<keyword evidence="2" id="KW-0472">Membrane</keyword>
<feature type="compositionally biased region" description="Polar residues" evidence="1">
    <location>
        <begin position="191"/>
        <end position="206"/>
    </location>
</feature>
<keyword evidence="2" id="KW-0812">Transmembrane</keyword>
<keyword evidence="3" id="KW-0067">ATP-binding</keyword>
<keyword evidence="3" id="KW-0378">Hydrolase</keyword>
<feature type="transmembrane region" description="Helical" evidence="2">
    <location>
        <begin position="20"/>
        <end position="47"/>
    </location>
</feature>
<reference evidence="3" key="1">
    <citation type="submission" date="2015-07" db="EMBL/GenBank/DDBJ databases">
        <title>Transcriptome Assembly of Anthurium amnicola.</title>
        <authorList>
            <person name="Suzuki J."/>
        </authorList>
    </citation>
    <scope>NUCLEOTIDE SEQUENCE</scope>
</reference>